<feature type="region of interest" description="Disordered" evidence="1">
    <location>
        <begin position="175"/>
        <end position="227"/>
    </location>
</feature>
<organism evidence="2 3">
    <name type="scientific">Elysia crispata</name>
    <name type="common">lettuce slug</name>
    <dbReference type="NCBI Taxonomy" id="231223"/>
    <lineage>
        <taxon>Eukaryota</taxon>
        <taxon>Metazoa</taxon>
        <taxon>Spiralia</taxon>
        <taxon>Lophotrochozoa</taxon>
        <taxon>Mollusca</taxon>
        <taxon>Gastropoda</taxon>
        <taxon>Heterobranchia</taxon>
        <taxon>Euthyneura</taxon>
        <taxon>Panpulmonata</taxon>
        <taxon>Sacoglossa</taxon>
        <taxon>Placobranchoidea</taxon>
        <taxon>Plakobranchidae</taxon>
        <taxon>Elysia</taxon>
    </lineage>
</organism>
<protein>
    <submittedName>
        <fullName evidence="2">Uncharacterized protein</fullName>
    </submittedName>
</protein>
<dbReference type="AlphaFoldDB" id="A0AAE0YF42"/>
<feature type="region of interest" description="Disordered" evidence="1">
    <location>
        <begin position="1"/>
        <end position="27"/>
    </location>
</feature>
<proteinExistence type="predicted"/>
<feature type="compositionally biased region" description="Basic and acidic residues" evidence="1">
    <location>
        <begin position="208"/>
        <end position="227"/>
    </location>
</feature>
<sequence>MVGTGRRYTAVASRQKLRKGAGTKEQESSFISSTPAFDGALSKFQVLTSPIPSDAEESMNWIPGDTIIFKTPKAPSPARTRRRTTMINFQCPLLSEKRDSATNSKVQELVFSPPGVKTRSRRSSIYTSLKHKELEPTRKVQGSVKITEIHSTDHNSVDNSIKKTKKGNTQKMKNTKNFELPSKPARHQSLKRKGAENKALPVTKHVKKEQTRPNQTERNETSKAGKKMKDVLNDSAPQGCVESNGQLQSIQSAIVVLKSLNNLNMSPCVEGKASNSGLSGLEDSVLRKNQLKVDENESLMNLVTLNHNEISKTKKKSLGFFTPSRTKLGQEDPVEAGTASKGHLHQILNQGKTRNTELCSQLSYFSESHQIKNTSFETSLSSTSQCKTPLQKNQVEIVNVIENSNLLQSIASIENKVNGSSIKRSVRQPSPGVVENLHDVDSSILSSSQLVSSEDDLEDISFGYTGLSQRCTIL</sequence>
<evidence type="ECO:0000313" key="2">
    <source>
        <dbReference type="EMBL" id="KAK3743175.1"/>
    </source>
</evidence>
<name>A0AAE0YF42_9GAST</name>
<comment type="caution">
    <text evidence="2">The sequence shown here is derived from an EMBL/GenBank/DDBJ whole genome shotgun (WGS) entry which is preliminary data.</text>
</comment>
<accession>A0AAE0YF42</accession>
<reference evidence="2" key="1">
    <citation type="journal article" date="2023" name="G3 (Bethesda)">
        <title>A reference genome for the long-term kleptoplast-retaining sea slug Elysia crispata morphotype clarki.</title>
        <authorList>
            <person name="Eastman K.E."/>
            <person name="Pendleton A.L."/>
            <person name="Shaikh M.A."/>
            <person name="Suttiyut T."/>
            <person name="Ogas R."/>
            <person name="Tomko P."/>
            <person name="Gavelis G."/>
            <person name="Widhalm J.R."/>
            <person name="Wisecaver J.H."/>
        </authorList>
    </citation>
    <scope>NUCLEOTIDE SEQUENCE</scope>
    <source>
        <strain evidence="2">ECLA1</strain>
    </source>
</reference>
<gene>
    <name evidence="2" type="ORF">RRG08_064031</name>
</gene>
<evidence type="ECO:0000313" key="3">
    <source>
        <dbReference type="Proteomes" id="UP001283361"/>
    </source>
</evidence>
<evidence type="ECO:0000256" key="1">
    <source>
        <dbReference type="SAM" id="MobiDB-lite"/>
    </source>
</evidence>
<keyword evidence="3" id="KW-1185">Reference proteome</keyword>
<dbReference type="Proteomes" id="UP001283361">
    <property type="component" value="Unassembled WGS sequence"/>
</dbReference>
<dbReference type="EMBL" id="JAWDGP010006323">
    <property type="protein sequence ID" value="KAK3743175.1"/>
    <property type="molecule type" value="Genomic_DNA"/>
</dbReference>